<keyword evidence="6" id="KW-1185">Reference proteome</keyword>
<evidence type="ECO:0000259" key="4">
    <source>
        <dbReference type="PROSITE" id="PS51071"/>
    </source>
</evidence>
<dbReference type="GO" id="GO:0097367">
    <property type="term" value="F:carbohydrate derivative binding"/>
    <property type="evidence" value="ECO:0007669"/>
    <property type="project" value="InterPro"/>
</dbReference>
<feature type="domain" description="HTH rpiR-type" evidence="4">
    <location>
        <begin position="8"/>
        <end position="84"/>
    </location>
</feature>
<keyword evidence="5" id="KW-0413">Isomerase</keyword>
<dbReference type="InterPro" id="IPR035472">
    <property type="entry name" value="RpiR-like_SIS"/>
</dbReference>
<dbReference type="Pfam" id="PF01418">
    <property type="entry name" value="HTH_6"/>
    <property type="match status" value="1"/>
</dbReference>
<protein>
    <submittedName>
        <fullName evidence="5">Sugar isomerase</fullName>
    </submittedName>
</protein>
<dbReference type="OrthoDB" id="3574600at2"/>
<proteinExistence type="predicted"/>
<name>A0A1V2H8I4_9PROT</name>
<dbReference type="GO" id="GO:1901135">
    <property type="term" value="P:carbohydrate derivative metabolic process"/>
    <property type="evidence" value="ECO:0007669"/>
    <property type="project" value="InterPro"/>
</dbReference>
<reference evidence="5 6" key="1">
    <citation type="submission" date="2016-10" db="EMBL/GenBank/DDBJ databases">
        <title>Draft Genome sequence of Roseomonas sp. strain M3.</title>
        <authorList>
            <person name="Subhash Y."/>
            <person name="Lee S."/>
        </authorList>
    </citation>
    <scope>NUCLEOTIDE SEQUENCE [LARGE SCALE GENOMIC DNA]</scope>
    <source>
        <strain evidence="5 6">M3</strain>
    </source>
</reference>
<evidence type="ECO:0000256" key="2">
    <source>
        <dbReference type="ARBA" id="ARBA00023125"/>
    </source>
</evidence>
<dbReference type="Pfam" id="PF01380">
    <property type="entry name" value="SIS"/>
    <property type="match status" value="1"/>
</dbReference>
<dbReference type="InterPro" id="IPR009057">
    <property type="entry name" value="Homeodomain-like_sf"/>
</dbReference>
<dbReference type="InterPro" id="IPR001347">
    <property type="entry name" value="SIS_dom"/>
</dbReference>
<dbReference type="EMBL" id="MLCO01000001">
    <property type="protein sequence ID" value="ONG59168.1"/>
    <property type="molecule type" value="Genomic_DNA"/>
</dbReference>
<evidence type="ECO:0000313" key="5">
    <source>
        <dbReference type="EMBL" id="ONG59168.1"/>
    </source>
</evidence>
<gene>
    <name evidence="5" type="ORF">BKE38_00400</name>
</gene>
<comment type="caution">
    <text evidence="5">The sequence shown here is derived from an EMBL/GenBank/DDBJ whole genome shotgun (WGS) entry which is preliminary data.</text>
</comment>
<evidence type="ECO:0000256" key="1">
    <source>
        <dbReference type="ARBA" id="ARBA00023015"/>
    </source>
</evidence>
<keyword evidence="2" id="KW-0238">DNA-binding</keyword>
<dbReference type="GO" id="GO:0003700">
    <property type="term" value="F:DNA-binding transcription factor activity"/>
    <property type="evidence" value="ECO:0007669"/>
    <property type="project" value="InterPro"/>
</dbReference>
<dbReference type="GO" id="GO:0003677">
    <property type="term" value="F:DNA binding"/>
    <property type="evidence" value="ECO:0007669"/>
    <property type="project" value="UniProtKB-KW"/>
</dbReference>
<dbReference type="Gene3D" id="3.40.50.10490">
    <property type="entry name" value="Glucose-6-phosphate isomerase like protein, domain 1"/>
    <property type="match status" value="1"/>
</dbReference>
<sequence>MSDASPPPRIPTLLRARQASLTPAEARVAEALLADHPTAGLGTVASLARRAGVSDPTVVRLVAKLGFEGFADFQRALLDEVEERLRSPLMMLEARAPAAEGSAEAYLASLETALSETRQRDLAASYARAAALLADRRLRLSLIGGRFSRFLAGILQGHLVQLRPGTRHLEGTAAELVDTLVDLGRQDVLVVFDYRRYQADVVDFARQAQARGARLVLFTDPWRSPLAEIATLVFTAPVAAGSAYDTMVPALAQVEALLACLLEARSPETERRLRALEELRASNSVTLDRPDRGRIK</sequence>
<dbReference type="PROSITE" id="PS51071">
    <property type="entry name" value="HTH_RPIR"/>
    <property type="match status" value="1"/>
</dbReference>
<dbReference type="SUPFAM" id="SSF53697">
    <property type="entry name" value="SIS domain"/>
    <property type="match status" value="1"/>
</dbReference>
<dbReference type="InterPro" id="IPR036388">
    <property type="entry name" value="WH-like_DNA-bd_sf"/>
</dbReference>
<dbReference type="InterPro" id="IPR046348">
    <property type="entry name" value="SIS_dom_sf"/>
</dbReference>
<dbReference type="GO" id="GO:0016853">
    <property type="term" value="F:isomerase activity"/>
    <property type="evidence" value="ECO:0007669"/>
    <property type="project" value="UniProtKB-KW"/>
</dbReference>
<dbReference type="PANTHER" id="PTHR30514">
    <property type="entry name" value="GLUCOKINASE"/>
    <property type="match status" value="1"/>
</dbReference>
<dbReference type="RefSeq" id="WP_076955395.1">
    <property type="nucleotide sequence ID" value="NZ_MLCO01000001.1"/>
</dbReference>
<dbReference type="SUPFAM" id="SSF46689">
    <property type="entry name" value="Homeodomain-like"/>
    <property type="match status" value="1"/>
</dbReference>
<organism evidence="5 6">
    <name type="scientific">Teichococcus deserti</name>
    <dbReference type="NCBI Taxonomy" id="1817963"/>
    <lineage>
        <taxon>Bacteria</taxon>
        <taxon>Pseudomonadati</taxon>
        <taxon>Pseudomonadota</taxon>
        <taxon>Alphaproteobacteria</taxon>
        <taxon>Acetobacterales</taxon>
        <taxon>Roseomonadaceae</taxon>
        <taxon>Roseomonas</taxon>
    </lineage>
</organism>
<dbReference type="InterPro" id="IPR047640">
    <property type="entry name" value="RpiR-like"/>
</dbReference>
<evidence type="ECO:0000256" key="3">
    <source>
        <dbReference type="ARBA" id="ARBA00023163"/>
    </source>
</evidence>
<keyword evidence="1" id="KW-0805">Transcription regulation</keyword>
<dbReference type="CDD" id="cd05013">
    <property type="entry name" value="SIS_RpiR"/>
    <property type="match status" value="1"/>
</dbReference>
<dbReference type="Gene3D" id="1.10.10.10">
    <property type="entry name" value="Winged helix-like DNA-binding domain superfamily/Winged helix DNA-binding domain"/>
    <property type="match status" value="1"/>
</dbReference>
<dbReference type="Proteomes" id="UP000188879">
    <property type="component" value="Unassembled WGS sequence"/>
</dbReference>
<accession>A0A1V2H8I4</accession>
<dbReference type="InterPro" id="IPR000281">
    <property type="entry name" value="HTH_RpiR"/>
</dbReference>
<evidence type="ECO:0000313" key="6">
    <source>
        <dbReference type="Proteomes" id="UP000188879"/>
    </source>
</evidence>
<dbReference type="AlphaFoldDB" id="A0A1V2H8I4"/>
<keyword evidence="3" id="KW-0804">Transcription</keyword>
<dbReference type="PANTHER" id="PTHR30514:SF18">
    <property type="entry name" value="RPIR-FAMILY TRANSCRIPTIONAL REGULATOR"/>
    <property type="match status" value="1"/>
</dbReference>